<protein>
    <submittedName>
        <fullName evidence="8">Metallophosphoesterase</fullName>
    </submittedName>
</protein>
<dbReference type="InterPro" id="IPR051558">
    <property type="entry name" value="Metallophosphoesterase_PAP"/>
</dbReference>
<dbReference type="InterPro" id="IPR000184">
    <property type="entry name" value="Bac_surfAg_D15"/>
</dbReference>
<dbReference type="Proteomes" id="UP001065174">
    <property type="component" value="Chromosome"/>
</dbReference>
<evidence type="ECO:0000256" key="1">
    <source>
        <dbReference type="ARBA" id="ARBA00004370"/>
    </source>
</evidence>
<proteinExistence type="predicted"/>
<gene>
    <name evidence="8" type="ORF">N6H18_05735</name>
</gene>
<comment type="subcellular location">
    <subcellularLocation>
        <location evidence="1">Membrane</location>
    </subcellularLocation>
</comment>
<name>A0ABY6CSF8_9BACT</name>
<dbReference type="RefSeq" id="WP_262310881.1">
    <property type="nucleotide sequence ID" value="NZ_CP106679.1"/>
</dbReference>
<dbReference type="PANTHER" id="PTHR10161">
    <property type="entry name" value="TARTRATE-RESISTANT ACID PHOSPHATASE TYPE 5"/>
    <property type="match status" value="1"/>
</dbReference>
<dbReference type="EMBL" id="CP106679">
    <property type="protein sequence ID" value="UXP33452.1"/>
    <property type="molecule type" value="Genomic_DNA"/>
</dbReference>
<feature type="domain" description="Bacterial surface antigen (D15)" evidence="7">
    <location>
        <begin position="975"/>
        <end position="1213"/>
    </location>
</feature>
<accession>A0ABY6CSF8</accession>
<dbReference type="InterPro" id="IPR004843">
    <property type="entry name" value="Calcineurin-like_PHP"/>
</dbReference>
<dbReference type="Gene3D" id="2.40.160.50">
    <property type="entry name" value="membrane protein fhac: a member of the omp85/tpsb transporter family"/>
    <property type="match status" value="1"/>
</dbReference>
<dbReference type="SUPFAM" id="SSF56300">
    <property type="entry name" value="Metallo-dependent phosphatases"/>
    <property type="match status" value="1"/>
</dbReference>
<keyword evidence="9" id="KW-1185">Reference proteome</keyword>
<keyword evidence="2 5" id="KW-0732">Signal</keyword>
<evidence type="ECO:0000259" key="7">
    <source>
        <dbReference type="Pfam" id="PF01103"/>
    </source>
</evidence>
<evidence type="ECO:0000313" key="9">
    <source>
        <dbReference type="Proteomes" id="UP001065174"/>
    </source>
</evidence>
<keyword evidence="3" id="KW-0378">Hydrolase</keyword>
<sequence>MMKRYLVVLFLLLSVHLYGQNQPDSNHTIFLIGDAGEPSRARPNLKVLKGQLEAAGKDATLIFLGDNIYTDGLPPKDHPRRQEQEAKLTEQFEITQKFKGRTIVIPGNHDWDNSHRKGWQHVHEQTKFVKDYFDSKKVFYPKDGFPGPEEIKLDKGVYLIVFDMQWMLHRYNKPLLDDPLNYNEPLDIVADIATLLEKHKNDHVILTSHHPLYSYGPHGGHFSAKEHLFPLTELNENLYIPLPLIGSLYPSYRATAGSLQDIPHPEYQAIKNALESLLKNYSNTIYVSGHEHALEHIIKDSVNYVVSGSGSKATYLKENGKYLEFGRSRIGFGKVNYSPQGQADLEFWAVDEEAPTGEKIYEKRLYDFRFIDDGYDKIPVYTGERETKKAQASTLYIASKGKRKWMGDNYRDVWEMEVEAPVFNLSTEKGGLEIIKKGGGMQTSSLRLEAEDGKQYSLRSVEKYADRALPRMLKATLAENVVQDQISASHPYAAYVVPPMADALGIYHTNPRLVYVPDDGAFGQYREMFANHLALFEERPNDDWSEAKFFGNSSEIIGSPDLFEALRDDNDNRVDEDFLLRNRMFDMIIGDWDRHEDQWRWASYDSESGKGKTYKAIPRDRDQVFFINDGILPKLASSKWGMPKIEGFNPEMKWAPGFNFNSRHLDRFYLTSLDRADWEDMIKVVQDSLTDEVIEDAIHIWPENVFAASGQRTIDVLKARRDNLGDYGMEFYESLAKEVEILCSDKKELILIQNLDKDRVKVTIHKISKKEEVEQVIYDRTFTNDDTKEVRIYAFDSDDEIKISGEVHSAIKVRVIGGKGKDEIYDETTHHAAKNVLIYDRKSTNLKTDQQSFKSKLSDRSDINDYNRYSYEYDLLVPIIYGSFNPDDGVFVGVGYQYTRHAWRREPYASKHLLMADVAVATGAFNVNYKGNYMDVLGKWNVFTQLELSQPVVNNFFGIGNESVYDLDEGIDYYRTRIKDDILRVALTRELGNSGLFTVGSINRTVRVDENDNTYIDSPDFDEFDTSDLFDDQRFYSGAYAQVEFDTRDEKMFPTRGLLFETNYTAFAGLNDNTTDYAHFHTSLGLYYSFSYPAIVTLASRTGYAHNFGQFVNGEFYNANTLGGRTNLRGFRRTRFYGRTSFYQNTDLRIKLKDFSSFLFPGKFGVHGFYDVGRVWVGSEDSNKWHSALGAGVWVAPLSKFSMALSYAFSPEEDLISFDFGFFF</sequence>
<evidence type="ECO:0000313" key="8">
    <source>
        <dbReference type="EMBL" id="UXP33452.1"/>
    </source>
</evidence>
<reference evidence="8" key="1">
    <citation type="submission" date="2022-09" db="EMBL/GenBank/DDBJ databases">
        <title>Comparative genomics and taxonomic characterization of three novel marine species of genus Reichenbachiella exhibiting antioxidant and polysaccharide degradation activities.</title>
        <authorList>
            <person name="Muhammad N."/>
            <person name="Lee Y.-J."/>
            <person name="Ko J."/>
            <person name="Kim S.-G."/>
        </authorList>
    </citation>
    <scope>NUCLEOTIDE SEQUENCE</scope>
    <source>
        <strain evidence="8">BKB1-1</strain>
    </source>
</reference>
<keyword evidence="4" id="KW-0472">Membrane</keyword>
<evidence type="ECO:0000256" key="4">
    <source>
        <dbReference type="ARBA" id="ARBA00023136"/>
    </source>
</evidence>
<feature type="signal peptide" evidence="5">
    <location>
        <begin position="1"/>
        <end position="19"/>
    </location>
</feature>
<evidence type="ECO:0000259" key="6">
    <source>
        <dbReference type="Pfam" id="PF00149"/>
    </source>
</evidence>
<evidence type="ECO:0000256" key="5">
    <source>
        <dbReference type="SAM" id="SignalP"/>
    </source>
</evidence>
<evidence type="ECO:0000256" key="3">
    <source>
        <dbReference type="ARBA" id="ARBA00022801"/>
    </source>
</evidence>
<dbReference type="Pfam" id="PF00149">
    <property type="entry name" value="Metallophos"/>
    <property type="match status" value="1"/>
</dbReference>
<feature type="domain" description="Calcineurin-like phosphoesterase" evidence="6">
    <location>
        <begin position="28"/>
        <end position="292"/>
    </location>
</feature>
<dbReference type="InterPro" id="IPR029052">
    <property type="entry name" value="Metallo-depent_PP-like"/>
</dbReference>
<feature type="chain" id="PRO_5046132958" evidence="5">
    <location>
        <begin position="20"/>
        <end position="1224"/>
    </location>
</feature>
<dbReference type="PANTHER" id="PTHR10161:SF14">
    <property type="entry name" value="TARTRATE-RESISTANT ACID PHOSPHATASE TYPE 5"/>
    <property type="match status" value="1"/>
</dbReference>
<evidence type="ECO:0000256" key="2">
    <source>
        <dbReference type="ARBA" id="ARBA00022729"/>
    </source>
</evidence>
<organism evidence="8 9">
    <name type="scientific">Reichenbachiella agarivorans</name>
    <dbReference type="NCBI Taxonomy" id="2979464"/>
    <lineage>
        <taxon>Bacteria</taxon>
        <taxon>Pseudomonadati</taxon>
        <taxon>Bacteroidota</taxon>
        <taxon>Cytophagia</taxon>
        <taxon>Cytophagales</taxon>
        <taxon>Reichenbachiellaceae</taxon>
        <taxon>Reichenbachiella</taxon>
    </lineage>
</organism>
<dbReference type="Pfam" id="PF01103">
    <property type="entry name" value="Omp85"/>
    <property type="match status" value="1"/>
</dbReference>
<dbReference type="Gene3D" id="3.60.21.10">
    <property type="match status" value="2"/>
</dbReference>